<dbReference type="GeneTree" id="ENSGT00940000162658"/>
<dbReference type="Ensembl" id="ENSLACT00000010868.1">
    <property type="protein sequence ID" value="ENSLACP00000010788.1"/>
    <property type="gene ID" value="ENSLACG00000009499.1"/>
</dbReference>
<feature type="transmembrane region" description="Helical" evidence="9">
    <location>
        <begin position="385"/>
        <end position="406"/>
    </location>
</feature>
<feature type="domain" description="ABC transporter" evidence="10">
    <location>
        <begin position="31"/>
        <end position="281"/>
    </location>
</feature>
<feature type="transmembrane region" description="Helical" evidence="9">
    <location>
        <begin position="525"/>
        <end position="547"/>
    </location>
</feature>
<dbReference type="InterPro" id="IPR050352">
    <property type="entry name" value="ABCG_transporters"/>
</dbReference>
<dbReference type="InterPro" id="IPR003439">
    <property type="entry name" value="ABC_transporter-like_ATP-bd"/>
</dbReference>
<dbReference type="EMBL" id="AFYH01155923">
    <property type="status" value="NOT_ANNOTATED_CDS"/>
    <property type="molecule type" value="Genomic_DNA"/>
</dbReference>
<keyword evidence="7 9" id="KW-1133">Transmembrane helix</keyword>
<dbReference type="InterPro" id="IPR003593">
    <property type="entry name" value="AAA+_ATPase"/>
</dbReference>
<comment type="subcellular location">
    <subcellularLocation>
        <location evidence="1">Membrane</location>
        <topology evidence="1">Multi-pass membrane protein</topology>
    </subcellularLocation>
</comment>
<sequence>RLQEVKLMNMETAVQTTEGQTTQFQIPGPTLTFRNITYSVDIKRNFLQRHREKKEILRDISGIMKPGMNAILGPTGSGKTSLLDVIAGRKDPKGLKSGQVLVDGQLVMNNLCLRSAYVVQDDCLMGTLTVKENLEFSANLRLSRKQFCKAEKKLKVNSIIHELGLQECADTKIGSEFIRGASGGEKKRCSIGMELITSPSLLFLDEPTTGLDANTANSIMRLLHKLSRNGRTVIFSIHQPRYSIFRLFDYLTLMSKGEIVYAGAAGEALEYFNSIGFKCEAFNNPPDFFLDAISGEISQNEHGATESDICISADNCVDKNPLAFYYRQSKYYSQKEEEIYQSTQGFDFSNTTLATETSYASSFFYQLAVVSRRTMLSAIRNPKTSIAQIVLAIFIGTLVGLIYFQIPDTLPEALQNRIGAFFFLIINQVFGNLSAIELFLSERKLFIHENSSGYYRTSVYFLSKVFADLIPNRLIPLLLFSVIPYFMMGLKVKADAYFLFFITLNLTNMASVSLAFLVSASVDTFALANALIALPFVFMMVFGGFLVNLNAMLSWLSWIKWLSIFKYSLDALTINELKGQIFYSNSTLQTGNFDYYLHFQIVIQLYSVKAYRLKKKKVMFLCYLLLTCNRKCWE</sequence>
<organism evidence="11 12">
    <name type="scientific">Latimeria chalumnae</name>
    <name type="common">Coelacanth</name>
    <dbReference type="NCBI Taxonomy" id="7897"/>
    <lineage>
        <taxon>Eukaryota</taxon>
        <taxon>Metazoa</taxon>
        <taxon>Chordata</taxon>
        <taxon>Craniata</taxon>
        <taxon>Vertebrata</taxon>
        <taxon>Euteleostomi</taxon>
        <taxon>Coelacanthiformes</taxon>
        <taxon>Coelacanthidae</taxon>
        <taxon>Latimeria</taxon>
    </lineage>
</organism>
<dbReference type="SUPFAM" id="SSF52540">
    <property type="entry name" value="P-loop containing nucleoside triphosphate hydrolases"/>
    <property type="match status" value="1"/>
</dbReference>
<dbReference type="Proteomes" id="UP000008672">
    <property type="component" value="Unassembled WGS sequence"/>
</dbReference>
<evidence type="ECO:0000313" key="12">
    <source>
        <dbReference type="Proteomes" id="UP000008672"/>
    </source>
</evidence>
<keyword evidence="12" id="KW-1185">Reference proteome</keyword>
<dbReference type="InterPro" id="IPR013525">
    <property type="entry name" value="ABC2_TM"/>
</dbReference>
<evidence type="ECO:0000256" key="5">
    <source>
        <dbReference type="ARBA" id="ARBA00022741"/>
    </source>
</evidence>
<dbReference type="EMBL" id="AFYH01155925">
    <property type="status" value="NOT_ANNOTATED_CDS"/>
    <property type="molecule type" value="Genomic_DNA"/>
</dbReference>
<keyword evidence="3" id="KW-0813">Transport</keyword>
<dbReference type="Gene3D" id="3.40.50.300">
    <property type="entry name" value="P-loop containing nucleotide triphosphate hydrolases"/>
    <property type="match status" value="1"/>
</dbReference>
<dbReference type="InterPro" id="IPR043926">
    <property type="entry name" value="ABCG_dom"/>
</dbReference>
<dbReference type="GO" id="GO:0140359">
    <property type="term" value="F:ABC-type transporter activity"/>
    <property type="evidence" value="ECO:0007669"/>
    <property type="project" value="InterPro"/>
</dbReference>
<evidence type="ECO:0000259" key="10">
    <source>
        <dbReference type="PROSITE" id="PS50893"/>
    </source>
</evidence>
<dbReference type="CDD" id="cd03213">
    <property type="entry name" value="ABCG_EPDR"/>
    <property type="match status" value="1"/>
</dbReference>
<dbReference type="GO" id="GO:0016324">
    <property type="term" value="C:apical plasma membrane"/>
    <property type="evidence" value="ECO:0007669"/>
    <property type="project" value="UniProtKB-ARBA"/>
</dbReference>
<evidence type="ECO:0000256" key="9">
    <source>
        <dbReference type="SAM" id="Phobius"/>
    </source>
</evidence>
<evidence type="ECO:0000256" key="7">
    <source>
        <dbReference type="ARBA" id="ARBA00022989"/>
    </source>
</evidence>
<dbReference type="InParanoid" id="H3AMB7"/>
<dbReference type="eggNOG" id="KOG0061">
    <property type="taxonomic scope" value="Eukaryota"/>
</dbReference>
<reference evidence="12" key="1">
    <citation type="submission" date="2011-08" db="EMBL/GenBank/DDBJ databases">
        <title>The draft genome of Latimeria chalumnae.</title>
        <authorList>
            <person name="Di Palma F."/>
            <person name="Alfoldi J."/>
            <person name="Johnson J."/>
            <person name="Berlin A."/>
            <person name="Gnerre S."/>
            <person name="Jaffe D."/>
            <person name="MacCallum I."/>
            <person name="Young S."/>
            <person name="Walker B.J."/>
            <person name="Lander E."/>
            <person name="Lindblad-Toh K."/>
        </authorList>
    </citation>
    <scope>NUCLEOTIDE SEQUENCE [LARGE SCALE GENOMIC DNA]</scope>
    <source>
        <strain evidence="12">Wild caught</strain>
    </source>
</reference>
<proteinExistence type="inferred from homology"/>
<keyword evidence="4 9" id="KW-0812">Transmembrane</keyword>
<protein>
    <submittedName>
        <fullName evidence="11">ATP-binding cassette, sub-family G (WHITE), member 2b</fullName>
    </submittedName>
</protein>
<keyword evidence="8 9" id="KW-0472">Membrane</keyword>
<evidence type="ECO:0000256" key="4">
    <source>
        <dbReference type="ARBA" id="ARBA00022692"/>
    </source>
</evidence>
<comment type="similarity">
    <text evidence="2">Belongs to the ABC transporter superfamily. ABCG family. Eye pigment precursor importer (TC 3.A.1.204) subfamily.</text>
</comment>
<dbReference type="GO" id="GO:0008514">
    <property type="term" value="F:organic anion transmembrane transporter activity"/>
    <property type="evidence" value="ECO:0007669"/>
    <property type="project" value="UniProtKB-ARBA"/>
</dbReference>
<feature type="transmembrane region" description="Helical" evidence="9">
    <location>
        <begin position="418"/>
        <end position="440"/>
    </location>
</feature>
<evidence type="ECO:0000256" key="6">
    <source>
        <dbReference type="ARBA" id="ARBA00022840"/>
    </source>
</evidence>
<dbReference type="AlphaFoldDB" id="H3AMB7"/>
<name>H3AMB7_LATCH</name>
<accession>H3AMB7</accession>
<reference evidence="11" key="3">
    <citation type="submission" date="2025-09" db="UniProtKB">
        <authorList>
            <consortium name="Ensembl"/>
        </authorList>
    </citation>
    <scope>IDENTIFICATION</scope>
</reference>
<reference evidence="11" key="2">
    <citation type="submission" date="2025-08" db="UniProtKB">
        <authorList>
            <consortium name="Ensembl"/>
        </authorList>
    </citation>
    <scope>IDENTIFICATION</scope>
</reference>
<keyword evidence="5" id="KW-0547">Nucleotide-binding</keyword>
<dbReference type="GO" id="GO:0016887">
    <property type="term" value="F:ATP hydrolysis activity"/>
    <property type="evidence" value="ECO:0007669"/>
    <property type="project" value="InterPro"/>
</dbReference>
<dbReference type="Pfam" id="PF01061">
    <property type="entry name" value="ABC2_membrane"/>
    <property type="match status" value="1"/>
</dbReference>
<gene>
    <name evidence="11" type="primary">LOC102361283</name>
</gene>
<dbReference type="GO" id="GO:0015562">
    <property type="term" value="F:efflux transmembrane transporter activity"/>
    <property type="evidence" value="ECO:0007669"/>
    <property type="project" value="UniProtKB-ARBA"/>
</dbReference>
<dbReference type="InterPro" id="IPR027417">
    <property type="entry name" value="P-loop_NTPase"/>
</dbReference>
<dbReference type="Pfam" id="PF19055">
    <property type="entry name" value="ABC2_membrane_7"/>
    <property type="match status" value="1"/>
</dbReference>
<evidence type="ECO:0000256" key="8">
    <source>
        <dbReference type="ARBA" id="ARBA00023136"/>
    </source>
</evidence>
<evidence type="ECO:0000313" key="11">
    <source>
        <dbReference type="Ensembl" id="ENSLACP00000010788.1"/>
    </source>
</evidence>
<evidence type="ECO:0000256" key="3">
    <source>
        <dbReference type="ARBA" id="ARBA00022448"/>
    </source>
</evidence>
<dbReference type="HOGENOM" id="CLU_000604_57_8_1"/>
<evidence type="ECO:0000256" key="2">
    <source>
        <dbReference type="ARBA" id="ARBA00005814"/>
    </source>
</evidence>
<dbReference type="GO" id="GO:0005524">
    <property type="term" value="F:ATP binding"/>
    <property type="evidence" value="ECO:0007669"/>
    <property type="project" value="UniProtKB-KW"/>
</dbReference>
<dbReference type="STRING" id="7897.ENSLACP00000010788"/>
<dbReference type="PANTHER" id="PTHR48041:SF49">
    <property type="entry name" value="ATP-BINDING CASSETTE TRANSPORTER SUB-FAMILY G MEMBER 2B-RELATED"/>
    <property type="match status" value="1"/>
</dbReference>
<dbReference type="OMA" id="HYCVQEK"/>
<dbReference type="Pfam" id="PF00005">
    <property type="entry name" value="ABC_tran"/>
    <property type="match status" value="1"/>
</dbReference>
<evidence type="ECO:0000256" key="1">
    <source>
        <dbReference type="ARBA" id="ARBA00004141"/>
    </source>
</evidence>
<dbReference type="FunFam" id="3.40.50.300:FF:000622">
    <property type="entry name" value="ATP-binding cassette sub-family G member 2"/>
    <property type="match status" value="1"/>
</dbReference>
<dbReference type="SMART" id="SM00382">
    <property type="entry name" value="AAA"/>
    <property type="match status" value="1"/>
</dbReference>
<feature type="transmembrane region" description="Helical" evidence="9">
    <location>
        <begin position="496"/>
        <end position="518"/>
    </location>
</feature>
<dbReference type="EMBL" id="AFYH01155924">
    <property type="status" value="NOT_ANNOTATED_CDS"/>
    <property type="molecule type" value="Genomic_DNA"/>
</dbReference>
<dbReference type="PROSITE" id="PS50893">
    <property type="entry name" value="ABC_TRANSPORTER_2"/>
    <property type="match status" value="1"/>
</dbReference>
<dbReference type="PANTHER" id="PTHR48041">
    <property type="entry name" value="ABC TRANSPORTER G FAMILY MEMBER 28"/>
    <property type="match status" value="1"/>
</dbReference>
<keyword evidence="6" id="KW-0067">ATP-binding</keyword>